<dbReference type="GO" id="GO:0003676">
    <property type="term" value="F:nucleic acid binding"/>
    <property type="evidence" value="ECO:0007669"/>
    <property type="project" value="InterPro"/>
</dbReference>
<feature type="compositionally biased region" description="Low complexity" evidence="2">
    <location>
        <begin position="371"/>
        <end position="381"/>
    </location>
</feature>
<feature type="compositionally biased region" description="Basic and acidic residues" evidence="2">
    <location>
        <begin position="330"/>
        <end position="342"/>
    </location>
</feature>
<dbReference type="Pfam" id="PF13966">
    <property type="entry name" value="zf-RVT"/>
    <property type="match status" value="1"/>
</dbReference>
<feature type="compositionally biased region" description="Polar residues" evidence="2">
    <location>
        <begin position="343"/>
        <end position="352"/>
    </location>
</feature>
<evidence type="ECO:0000256" key="2">
    <source>
        <dbReference type="SAM" id="MobiDB-lite"/>
    </source>
</evidence>
<evidence type="ECO:0000256" key="1">
    <source>
        <dbReference type="PROSITE-ProRule" id="PRU00047"/>
    </source>
</evidence>
<keyword evidence="1" id="KW-0863">Zinc-finger</keyword>
<keyword evidence="1" id="KW-0479">Metal-binding</keyword>
<accession>A0A445C9S8</accession>
<keyword evidence="1" id="KW-0862">Zinc</keyword>
<feature type="region of interest" description="Disordered" evidence="2">
    <location>
        <begin position="422"/>
        <end position="451"/>
    </location>
</feature>
<evidence type="ECO:0000313" key="5">
    <source>
        <dbReference type="Proteomes" id="UP000289738"/>
    </source>
</evidence>
<dbReference type="Pfam" id="PF14111">
    <property type="entry name" value="DUF4283"/>
    <property type="match status" value="1"/>
</dbReference>
<feature type="region of interest" description="Disordered" evidence="2">
    <location>
        <begin position="70"/>
        <end position="104"/>
    </location>
</feature>
<dbReference type="GO" id="GO:0004523">
    <property type="term" value="F:RNA-DNA hybrid ribonuclease activity"/>
    <property type="evidence" value="ECO:0007669"/>
    <property type="project" value="InterPro"/>
</dbReference>
<sequence>MESSDRVSRQEEDLVQRSTKKVKTRDHVDLNRPSDEMDINHQNGDTPMITKVSYKESLLKLAGPNVKGDDLVANPIDEDEPNPEDKWYKTTENDDQVEKPFDPCPNIPISKDEFDEWCKPWRAALMVKVLGKRVGLGFMEQRLQRDWAKKGKINVIDMDRDYFLVHFADEGDYNHALMEGPWMIAGHYLIVQRWRPFFLSSEKEVRKVAVWIRIPNLPIELYNHRFLWRVGSTIGHMLKIDRTTLIHSRGHFARICVEIDLRKQLVPKISVFGEVLNIEYEGLHQICFSCGKYGHRLDRCIETPVEEPASQVNAGGEEENINSDNQNHVDSADQNEKSHDSHNQSVSSNNQDPPCFGPWMMVKRPLRRKNGNNNPNNPGSNQRHDSFYNHRSINEEDNQGNEHGSRFNALHEESALITLEGEPHAEGKSPSVTNNWASPNKAQKEKANSQPIQKKILKQGAGKNPQMGKKLLFNKVGLAQNEKLVKSIPKVTTKPSSSSVATPKNVPSPAPKSKDPEVEAMEGVVMNYMRRLGREQYEADVAAKKVKIQFEDYAIRSNPMIASPSTGSSSKPMELGYESGANVGRPPDDNPGSSLSVIFVLGDAPFSVYFVMNIISWNCRGAGGKTFPTLIRDIRREYNANFIILLETHISGSRGAAVRDKIGFDSSFIVEANGHSGGIWCLWDSGSWKVDILEYNQQIVHLRLTGNNAATWLLSAVYGSPQRPNRRSLWTSLRSLAANINLPWCILGDFNALLHDYERQGGTRSANSGACSDFQSCVSDCGLVDLGYMGWPFTWRTGDLVERLDRGLCNLDWQLAFPKASLKHLPNFKSDHTAICLQLSTEASYNRHRRPFRFVAAWISHPDFHRMVENSWNVQDSWSDGIISFKNSLKNWNYDVFGDIFKRKRTLLKRLNGITSSLSQGSNQFLEKLQIDLWKEYENVLNQEELLWYQKSRCKWIEFGDRNTKFFHGSTMIKRRKNKVTSLLDSNGSLITDNNALENMAFSFYADLYNDSYPDHPFVLNNAFPQLNAEDLYSVGRNISELDIKEAIFHIGSFKAPGRDGLQAIFYQSQWDRVGSWDYDRLATWLPDEIIQKIVPISPPSPWKQEDQIAWNPSSNGSFDLKSTYQKLNGEEGITSKLHSVIWHWKGPERIRIFLWLVSHNAILTNVERRKRHLTLQATCPRCSCTDETTLHVLRDCPFAVGIWLPFIRAAGINNFFLLDLHDWLLQNLTSNDEWCCLFGVTISSIWFFRNKFIFEGDMTSPHIRRDQVKARFDEIIKVSRSDFLNCAPRITEERLITWQPPLENVTKLNVDGSCISQSSSAACGGIFRNHLGHFIKGFTCNLGSCSIMHAELWGIVRGLQIAVANNISSLVVESDSIAAVNFIKKGHNSSHPCAPLLDDIVVLASRVPHISWSHCLREANFAADNLAKKGHDLPFGLHLFDIAPPDTAMMIMRDLSGSPILRGSS</sequence>
<dbReference type="STRING" id="3818.A0A445C9S8"/>
<gene>
    <name evidence="4" type="ORF">Ahy_A07g033602</name>
</gene>
<dbReference type="GO" id="GO:0008270">
    <property type="term" value="F:zinc ion binding"/>
    <property type="evidence" value="ECO:0007669"/>
    <property type="project" value="UniProtKB-KW"/>
</dbReference>
<dbReference type="InterPro" id="IPR026960">
    <property type="entry name" value="RVT-Znf"/>
</dbReference>
<dbReference type="EMBL" id="SDMP01000007">
    <property type="protein sequence ID" value="RYR47659.1"/>
    <property type="molecule type" value="Genomic_DNA"/>
</dbReference>
<evidence type="ECO:0000259" key="3">
    <source>
        <dbReference type="PROSITE" id="PS50158"/>
    </source>
</evidence>
<dbReference type="CDD" id="cd06222">
    <property type="entry name" value="RNase_H_like"/>
    <property type="match status" value="1"/>
</dbReference>
<feature type="compositionally biased region" description="Basic and acidic residues" evidence="2">
    <location>
        <begin position="83"/>
        <end position="101"/>
    </location>
</feature>
<dbReference type="InterPro" id="IPR044730">
    <property type="entry name" value="RNase_H-like_dom_plant"/>
</dbReference>
<dbReference type="InterPro" id="IPR002156">
    <property type="entry name" value="RNaseH_domain"/>
</dbReference>
<dbReference type="InterPro" id="IPR040256">
    <property type="entry name" value="At4g02000-like"/>
</dbReference>
<dbReference type="Pfam" id="PF03372">
    <property type="entry name" value="Exo_endo_phos"/>
    <property type="match status" value="1"/>
</dbReference>
<dbReference type="InterPro" id="IPR025558">
    <property type="entry name" value="DUF4283"/>
</dbReference>
<name>A0A445C9S8_ARAHY</name>
<dbReference type="PANTHER" id="PTHR31286:SF99">
    <property type="entry name" value="DUF4283 DOMAIN-CONTAINING PROTEIN"/>
    <property type="match status" value="1"/>
</dbReference>
<dbReference type="Gene3D" id="3.60.10.10">
    <property type="entry name" value="Endonuclease/exonuclease/phosphatase"/>
    <property type="match status" value="1"/>
</dbReference>
<dbReference type="PROSITE" id="PS50158">
    <property type="entry name" value="ZF_CCHC"/>
    <property type="match status" value="1"/>
</dbReference>
<feature type="region of interest" description="Disordered" evidence="2">
    <location>
        <begin position="308"/>
        <end position="386"/>
    </location>
</feature>
<dbReference type="Pfam" id="PF13456">
    <property type="entry name" value="RVT_3"/>
    <property type="match status" value="1"/>
</dbReference>
<proteinExistence type="predicted"/>
<dbReference type="InterPro" id="IPR036691">
    <property type="entry name" value="Endo/exonu/phosph_ase_sf"/>
</dbReference>
<keyword evidence="5" id="KW-1185">Reference proteome</keyword>
<evidence type="ECO:0000313" key="4">
    <source>
        <dbReference type="EMBL" id="RYR47659.1"/>
    </source>
</evidence>
<dbReference type="Gene3D" id="3.30.420.10">
    <property type="entry name" value="Ribonuclease H-like superfamily/Ribonuclease H"/>
    <property type="match status" value="1"/>
</dbReference>
<feature type="compositionally biased region" description="Basic and acidic residues" evidence="2">
    <location>
        <begin position="1"/>
        <end position="15"/>
    </location>
</feature>
<dbReference type="InterPro" id="IPR036397">
    <property type="entry name" value="RNaseH_sf"/>
</dbReference>
<dbReference type="Proteomes" id="UP000289738">
    <property type="component" value="Chromosome A07"/>
</dbReference>
<dbReference type="InterPro" id="IPR012337">
    <property type="entry name" value="RNaseH-like_sf"/>
</dbReference>
<feature type="region of interest" description="Disordered" evidence="2">
    <location>
        <begin position="489"/>
        <end position="516"/>
    </location>
</feature>
<feature type="compositionally biased region" description="Basic and acidic residues" evidence="2">
    <location>
        <begin position="25"/>
        <end position="39"/>
    </location>
</feature>
<dbReference type="SUPFAM" id="SSF53098">
    <property type="entry name" value="Ribonuclease H-like"/>
    <property type="match status" value="1"/>
</dbReference>
<feature type="compositionally biased region" description="Polar residues" evidence="2">
    <location>
        <begin position="493"/>
        <end position="502"/>
    </location>
</feature>
<feature type="domain" description="CCHC-type" evidence="3">
    <location>
        <begin position="287"/>
        <end position="300"/>
    </location>
</feature>
<organism evidence="4 5">
    <name type="scientific">Arachis hypogaea</name>
    <name type="common">Peanut</name>
    <dbReference type="NCBI Taxonomy" id="3818"/>
    <lineage>
        <taxon>Eukaryota</taxon>
        <taxon>Viridiplantae</taxon>
        <taxon>Streptophyta</taxon>
        <taxon>Embryophyta</taxon>
        <taxon>Tracheophyta</taxon>
        <taxon>Spermatophyta</taxon>
        <taxon>Magnoliopsida</taxon>
        <taxon>eudicotyledons</taxon>
        <taxon>Gunneridae</taxon>
        <taxon>Pentapetalae</taxon>
        <taxon>rosids</taxon>
        <taxon>fabids</taxon>
        <taxon>Fabales</taxon>
        <taxon>Fabaceae</taxon>
        <taxon>Papilionoideae</taxon>
        <taxon>50 kb inversion clade</taxon>
        <taxon>dalbergioids sensu lato</taxon>
        <taxon>Dalbergieae</taxon>
        <taxon>Pterocarpus clade</taxon>
        <taxon>Arachis</taxon>
    </lineage>
</organism>
<feature type="region of interest" description="Disordered" evidence="2">
    <location>
        <begin position="1"/>
        <end position="46"/>
    </location>
</feature>
<reference evidence="4 5" key="1">
    <citation type="submission" date="2019-01" db="EMBL/GenBank/DDBJ databases">
        <title>Sequencing of cultivated peanut Arachis hypogaea provides insights into genome evolution and oil improvement.</title>
        <authorList>
            <person name="Chen X."/>
        </authorList>
    </citation>
    <scope>NUCLEOTIDE SEQUENCE [LARGE SCALE GENOMIC DNA]</scope>
    <source>
        <strain evidence="5">cv. Fuhuasheng</strain>
        <tissue evidence="4">Leaves</tissue>
    </source>
</reference>
<protein>
    <recommendedName>
        <fullName evidence="3">CCHC-type domain-containing protein</fullName>
    </recommendedName>
</protein>
<dbReference type="PANTHER" id="PTHR31286">
    <property type="entry name" value="GLYCINE-RICH CELL WALL STRUCTURAL PROTEIN 1.8-LIKE"/>
    <property type="match status" value="1"/>
</dbReference>
<dbReference type="InterPro" id="IPR001878">
    <property type="entry name" value="Znf_CCHC"/>
</dbReference>
<dbReference type="InterPro" id="IPR005135">
    <property type="entry name" value="Endo/exonuclease/phosphatase"/>
</dbReference>
<dbReference type="SUPFAM" id="SSF56219">
    <property type="entry name" value="DNase I-like"/>
    <property type="match status" value="1"/>
</dbReference>
<comment type="caution">
    <text evidence="4">The sequence shown here is derived from an EMBL/GenBank/DDBJ whole genome shotgun (WGS) entry which is preliminary data.</text>
</comment>
<feature type="compositionally biased region" description="Polar residues" evidence="2">
    <location>
        <begin position="430"/>
        <end position="441"/>
    </location>
</feature>